<comment type="caution">
    <text evidence="4">The sequence shown here is derived from an EMBL/GenBank/DDBJ whole genome shotgun (WGS) entry which is preliminary data.</text>
</comment>
<feature type="transmembrane region" description="Helical" evidence="2">
    <location>
        <begin position="22"/>
        <end position="41"/>
    </location>
</feature>
<proteinExistence type="predicted"/>
<dbReference type="PROSITE" id="PS50835">
    <property type="entry name" value="IG_LIKE"/>
    <property type="match status" value="1"/>
</dbReference>
<reference evidence="4 5" key="1">
    <citation type="submission" date="2024-03" db="EMBL/GenBank/DDBJ databases">
        <title>Actinomycetospora sp. OC33-EN07, a novel actinomycete isolated from wild orchid (Aerides multiflora).</title>
        <authorList>
            <person name="Suriyachadkun C."/>
        </authorList>
    </citation>
    <scope>NUCLEOTIDE SEQUENCE [LARGE SCALE GENOMIC DNA]</scope>
    <source>
        <strain evidence="4 5">OC33-EN07</strain>
    </source>
</reference>
<feature type="transmembrane region" description="Helical" evidence="2">
    <location>
        <begin position="48"/>
        <end position="68"/>
    </location>
</feature>
<keyword evidence="5" id="KW-1185">Reference proteome</keyword>
<evidence type="ECO:0000313" key="5">
    <source>
        <dbReference type="Proteomes" id="UP001369736"/>
    </source>
</evidence>
<dbReference type="RefSeq" id="WP_337703928.1">
    <property type="nucleotide sequence ID" value="NZ_JBBEGM010000006.1"/>
</dbReference>
<evidence type="ECO:0000313" key="4">
    <source>
        <dbReference type="EMBL" id="MEJ2862547.1"/>
    </source>
</evidence>
<protein>
    <recommendedName>
        <fullName evidence="3">Ig-like domain-containing protein</fullName>
    </recommendedName>
</protein>
<dbReference type="EMBL" id="JBBEGM010000006">
    <property type="protein sequence ID" value="MEJ2862547.1"/>
    <property type="molecule type" value="Genomic_DNA"/>
</dbReference>
<dbReference type="Gene3D" id="2.60.40.2880">
    <property type="entry name" value="MmpS1-5, C-terminal soluble domain"/>
    <property type="match status" value="1"/>
</dbReference>
<dbReference type="InterPro" id="IPR007110">
    <property type="entry name" value="Ig-like_dom"/>
</dbReference>
<name>A0ABU8M5D6_9PSEU</name>
<keyword evidence="2" id="KW-0472">Membrane</keyword>
<dbReference type="Proteomes" id="UP001369736">
    <property type="component" value="Unassembled WGS sequence"/>
</dbReference>
<evidence type="ECO:0000256" key="1">
    <source>
        <dbReference type="SAM" id="MobiDB-lite"/>
    </source>
</evidence>
<organism evidence="4 5">
    <name type="scientific">Actinomycetospora flava</name>
    <dbReference type="NCBI Taxonomy" id="3129232"/>
    <lineage>
        <taxon>Bacteria</taxon>
        <taxon>Bacillati</taxon>
        <taxon>Actinomycetota</taxon>
        <taxon>Actinomycetes</taxon>
        <taxon>Pseudonocardiales</taxon>
        <taxon>Pseudonocardiaceae</taxon>
        <taxon>Actinomycetospora</taxon>
    </lineage>
</organism>
<accession>A0ABU8M5D6</accession>
<keyword evidence="2" id="KW-0812">Transmembrane</keyword>
<dbReference type="InterPro" id="IPR038468">
    <property type="entry name" value="MmpS_C"/>
</dbReference>
<feature type="domain" description="Ig-like" evidence="3">
    <location>
        <begin position="87"/>
        <end position="187"/>
    </location>
</feature>
<gene>
    <name evidence="4" type="ORF">WCD58_15350</name>
</gene>
<evidence type="ECO:0000256" key="2">
    <source>
        <dbReference type="SAM" id="Phobius"/>
    </source>
</evidence>
<feature type="region of interest" description="Disordered" evidence="1">
    <location>
        <begin position="87"/>
        <end position="108"/>
    </location>
</feature>
<sequence>MATLILGIITLGLSPLPILNQAGILVGLVGIGLGLVALIIGLRRRVRVIMSAVGVALSILGLISAFAFTQSFVNSLNTIGSNGSAGPATPAQAVGGSESSEAPAAPPTYTLSISGSARSTSVTWSVDGSSGSAGQSTRVPWTKTMTAGSDSFHSVTLSAYTYPGTPGDLTCTITDQSGRVLDTKSAASQGGQFGSASVMCSAFGTGS</sequence>
<evidence type="ECO:0000259" key="3">
    <source>
        <dbReference type="PROSITE" id="PS50835"/>
    </source>
</evidence>
<keyword evidence="2" id="KW-1133">Transmembrane helix</keyword>